<dbReference type="Gene3D" id="3.40.190.10">
    <property type="entry name" value="Periplasmic binding protein-like II"/>
    <property type="match status" value="2"/>
</dbReference>
<evidence type="ECO:0000313" key="2">
    <source>
        <dbReference type="EMBL" id="GGB58457.1"/>
    </source>
</evidence>
<reference evidence="2" key="2">
    <citation type="submission" date="2020-09" db="EMBL/GenBank/DDBJ databases">
        <authorList>
            <person name="Sun Q."/>
            <person name="Zhou Y."/>
        </authorList>
    </citation>
    <scope>NUCLEOTIDE SEQUENCE</scope>
    <source>
        <strain evidence="2">CGMCC 1.12426</strain>
    </source>
</reference>
<dbReference type="AlphaFoldDB" id="A0A916TLX3"/>
<name>A0A916TLX3_9HYPH</name>
<protein>
    <recommendedName>
        <fullName evidence="4">Spermidine/putrescine transport system substrate-binding protein</fullName>
    </recommendedName>
</protein>
<evidence type="ECO:0000256" key="1">
    <source>
        <dbReference type="ARBA" id="ARBA00022729"/>
    </source>
</evidence>
<accession>A0A916TLX3</accession>
<sequence length="362" mass="40056">METGEAAMKQYLMATIVLLTTTLAQAAEPLRVFTWEGYVQPDEISAVNALLKEQGYDYAVEVIEPWAAGPDQMFDVLRSHAADIAFLTLNYINMESALSANLLQPIDTASPRLLNYKHLNQSLTRIPMGMRGQDVLYIPWGGGAYGIWANMDKLSETPDSVKDLWDPEWRGKLSLSKGQFEPNIALALLAMDKPPFHVNDVSGNRDVLAALSLADGELQAKVSALYDQVGFFWETGPEFKEELLLVASYGPGASAHNAAGGNWSLVQFEEGNTVWLDTINFSRNLTGKKLEAAEIFANYFIGKDVQTRVVNGLGMVAASTLVEANPLIEENPDFFTETMFWPPYTRTASNVMVTINKRAMDR</sequence>
<organism evidence="2 3">
    <name type="scientific">Roseibium aquae</name>
    <dbReference type="NCBI Taxonomy" id="1323746"/>
    <lineage>
        <taxon>Bacteria</taxon>
        <taxon>Pseudomonadati</taxon>
        <taxon>Pseudomonadota</taxon>
        <taxon>Alphaproteobacteria</taxon>
        <taxon>Hyphomicrobiales</taxon>
        <taxon>Stappiaceae</taxon>
        <taxon>Roseibium</taxon>
    </lineage>
</organism>
<dbReference type="PANTHER" id="PTHR30006">
    <property type="entry name" value="THIAMINE-BINDING PERIPLASMIC PROTEIN-RELATED"/>
    <property type="match status" value="1"/>
</dbReference>
<keyword evidence="1" id="KW-0732">Signal</keyword>
<dbReference type="PANTHER" id="PTHR30006:SF2">
    <property type="entry name" value="ABC TRANSPORTER SUBSTRATE-BINDING PROTEIN"/>
    <property type="match status" value="1"/>
</dbReference>
<comment type="caution">
    <text evidence="2">The sequence shown here is derived from an EMBL/GenBank/DDBJ whole genome shotgun (WGS) entry which is preliminary data.</text>
</comment>
<dbReference type="Proteomes" id="UP000605148">
    <property type="component" value="Unassembled WGS sequence"/>
</dbReference>
<keyword evidence="3" id="KW-1185">Reference proteome</keyword>
<evidence type="ECO:0000313" key="3">
    <source>
        <dbReference type="Proteomes" id="UP000605148"/>
    </source>
</evidence>
<proteinExistence type="predicted"/>
<reference evidence="2" key="1">
    <citation type="journal article" date="2014" name="Int. J. Syst. Evol. Microbiol.">
        <title>Complete genome sequence of Corynebacterium casei LMG S-19264T (=DSM 44701T), isolated from a smear-ripened cheese.</title>
        <authorList>
            <consortium name="US DOE Joint Genome Institute (JGI-PGF)"/>
            <person name="Walter F."/>
            <person name="Albersmeier A."/>
            <person name="Kalinowski J."/>
            <person name="Ruckert C."/>
        </authorList>
    </citation>
    <scope>NUCLEOTIDE SEQUENCE</scope>
    <source>
        <strain evidence="2">CGMCC 1.12426</strain>
    </source>
</reference>
<dbReference type="SUPFAM" id="SSF53850">
    <property type="entry name" value="Periplasmic binding protein-like II"/>
    <property type="match status" value="1"/>
</dbReference>
<evidence type="ECO:0008006" key="4">
    <source>
        <dbReference type="Google" id="ProtNLM"/>
    </source>
</evidence>
<gene>
    <name evidence="2" type="ORF">GCM10011316_33170</name>
</gene>
<dbReference type="EMBL" id="BMFA01000011">
    <property type="protein sequence ID" value="GGB58457.1"/>
    <property type="molecule type" value="Genomic_DNA"/>
</dbReference>
<dbReference type="Pfam" id="PF13343">
    <property type="entry name" value="SBP_bac_6"/>
    <property type="match status" value="1"/>
</dbReference>